<reference evidence="7 8" key="1">
    <citation type="submission" date="2024-03" db="EMBL/GenBank/DDBJ databases">
        <title>Aureococcus anophagefferens CCMP1851 and Kratosvirus quantuckense: Draft genome of a second virus-susceptible host strain in the model system.</title>
        <authorList>
            <person name="Chase E."/>
            <person name="Truchon A.R."/>
            <person name="Schepens W."/>
            <person name="Wilhelm S.W."/>
        </authorList>
    </citation>
    <scope>NUCLEOTIDE SEQUENCE [LARGE SCALE GENOMIC DNA]</scope>
    <source>
        <strain evidence="7 8">CCMP1851</strain>
    </source>
</reference>
<evidence type="ECO:0000259" key="6">
    <source>
        <dbReference type="Pfam" id="PF04003"/>
    </source>
</evidence>
<keyword evidence="8" id="KW-1185">Reference proteome</keyword>
<evidence type="ECO:0000256" key="1">
    <source>
        <dbReference type="ARBA" id="ARBA00004123"/>
    </source>
</evidence>
<protein>
    <recommendedName>
        <fullName evidence="6">Small-subunit processome Utp12 domain-containing protein</fullName>
    </recommendedName>
</protein>
<dbReference type="PANTHER" id="PTHR44267:SF1">
    <property type="entry name" value="WD REPEAT-CONTAINING PROTEIN 43"/>
    <property type="match status" value="1"/>
</dbReference>
<dbReference type="InterPro" id="IPR016024">
    <property type="entry name" value="ARM-type_fold"/>
</dbReference>
<dbReference type="Pfam" id="PF00400">
    <property type="entry name" value="WD40"/>
    <property type="match status" value="1"/>
</dbReference>
<evidence type="ECO:0000256" key="5">
    <source>
        <dbReference type="SAM" id="MobiDB-lite"/>
    </source>
</evidence>
<organism evidence="7 8">
    <name type="scientific">Aureococcus anophagefferens</name>
    <name type="common">Harmful bloom alga</name>
    <dbReference type="NCBI Taxonomy" id="44056"/>
    <lineage>
        <taxon>Eukaryota</taxon>
        <taxon>Sar</taxon>
        <taxon>Stramenopiles</taxon>
        <taxon>Ochrophyta</taxon>
        <taxon>Pelagophyceae</taxon>
        <taxon>Pelagomonadales</taxon>
        <taxon>Pelagomonadaceae</taxon>
        <taxon>Aureococcus</taxon>
    </lineage>
</organism>
<feature type="region of interest" description="Disordered" evidence="5">
    <location>
        <begin position="538"/>
        <end position="587"/>
    </location>
</feature>
<dbReference type="SUPFAM" id="SSF101908">
    <property type="entry name" value="Putative isomerase YbhE"/>
    <property type="match status" value="1"/>
</dbReference>
<feature type="domain" description="Small-subunit processome Utp12" evidence="6">
    <location>
        <begin position="417"/>
        <end position="519"/>
    </location>
</feature>
<evidence type="ECO:0000313" key="8">
    <source>
        <dbReference type="Proteomes" id="UP001363151"/>
    </source>
</evidence>
<dbReference type="InterPro" id="IPR015943">
    <property type="entry name" value="WD40/YVTN_repeat-like_dom_sf"/>
</dbReference>
<keyword evidence="2" id="KW-0539">Nucleus</keyword>
<feature type="repeat" description="WD" evidence="4">
    <location>
        <begin position="48"/>
        <end position="78"/>
    </location>
</feature>
<dbReference type="PANTHER" id="PTHR44267">
    <property type="entry name" value="WD REPEAT-CONTAINING PROTEIN 43"/>
    <property type="match status" value="1"/>
</dbReference>
<dbReference type="InterPro" id="IPR052414">
    <property type="entry name" value="U3_snoRNA-assoc_WDR"/>
</dbReference>
<feature type="compositionally biased region" description="Basic residues" evidence="5">
    <location>
        <begin position="289"/>
        <end position="318"/>
    </location>
</feature>
<feature type="region of interest" description="Disordered" evidence="5">
    <location>
        <begin position="253"/>
        <end position="330"/>
    </location>
</feature>
<dbReference type="SUPFAM" id="SSF48371">
    <property type="entry name" value="ARM repeat"/>
    <property type="match status" value="1"/>
</dbReference>
<dbReference type="Gene3D" id="2.130.10.10">
    <property type="entry name" value="YVTN repeat-like/Quinoprotein amine dehydrogenase"/>
    <property type="match status" value="1"/>
</dbReference>
<evidence type="ECO:0000313" key="7">
    <source>
        <dbReference type="EMBL" id="KAK7242952.1"/>
    </source>
</evidence>
<comment type="subcellular location">
    <subcellularLocation>
        <location evidence="1">Nucleus</location>
    </subcellularLocation>
</comment>
<dbReference type="InterPro" id="IPR001680">
    <property type="entry name" value="WD40_rpt"/>
</dbReference>
<evidence type="ECO:0000256" key="2">
    <source>
        <dbReference type="ARBA" id="ARBA00023242"/>
    </source>
</evidence>
<dbReference type="InterPro" id="IPR007148">
    <property type="entry name" value="SSU_processome_Utp12"/>
</dbReference>
<dbReference type="EMBL" id="JBBJCI010000131">
    <property type="protein sequence ID" value="KAK7242952.1"/>
    <property type="molecule type" value="Genomic_DNA"/>
</dbReference>
<keyword evidence="4" id="KW-0853">WD repeat</keyword>
<sequence>MSLALSPDALSIAVASASRLSVHGASAGSRERQYVQQGQLARRYACCAWSKDAALVACGSGDGAVVVWDVKRGLVKATLTPPGALANAGVVGVDFSADGAELYACYALPGGAFARHVARWAVAGGEPAAWDGDKRGVSALAAHPSGGAVAVGSTRVRLLQTTGTGAKRALAGTHATEVRRLAWTASGRYVVSLARDARSVLVHDCTKAKDGVWSLRLAAPGLEVCARAAPRAEGEEAVEVAVCLGDGRLQVASTRPRRRRSWSGRRERWPSPSSATTSGRARRGERAVGRGRGRRARRRRVRGRRRRRRRRPRPRRGARRGEEPKQPAVLGFAALGAAPRLRPDGEDGAARKRAKAAAADDDAALGDRLAALEALATREEAQTAADLAADAGHAAAADDGSGASLAAVLDQAVRCGDDALLETVLRRTEPATVAATCAKLAPSLALPTLDALAARLERSPLRAADLAGWVKALLLQHASHLATLPKLADTLARLQYVVDARVAALPKFLSLLGKFDLLLHKKTGAAVSGAASAEVTPLNVVAADATDDEDEDEEDDDMEEDEDDDDESEEEEDDDDGDEASSSDDDE</sequence>
<evidence type="ECO:0000256" key="3">
    <source>
        <dbReference type="ARBA" id="ARBA00038335"/>
    </source>
</evidence>
<proteinExistence type="inferred from homology"/>
<evidence type="ECO:0000256" key="4">
    <source>
        <dbReference type="PROSITE-ProRule" id="PRU00221"/>
    </source>
</evidence>
<dbReference type="SMART" id="SM00320">
    <property type="entry name" value="WD40"/>
    <property type="match status" value="3"/>
</dbReference>
<accession>A0ABR1G3D3</accession>
<comment type="similarity">
    <text evidence="3">Belongs to the UTP5 family.</text>
</comment>
<dbReference type="PROSITE" id="PS50082">
    <property type="entry name" value="WD_REPEATS_2"/>
    <property type="match status" value="1"/>
</dbReference>
<comment type="caution">
    <text evidence="7">The sequence shown here is derived from an EMBL/GenBank/DDBJ whole genome shotgun (WGS) entry which is preliminary data.</text>
</comment>
<dbReference type="Pfam" id="PF04003">
    <property type="entry name" value="Utp12"/>
    <property type="match status" value="1"/>
</dbReference>
<gene>
    <name evidence="7" type="ORF">SO694_00126034</name>
</gene>
<feature type="compositionally biased region" description="Acidic residues" evidence="5">
    <location>
        <begin position="545"/>
        <end position="587"/>
    </location>
</feature>
<name>A0ABR1G3D3_AURAN</name>
<dbReference type="Proteomes" id="UP001363151">
    <property type="component" value="Unassembled WGS sequence"/>
</dbReference>